<dbReference type="AlphaFoldDB" id="A0AAV4CAA0"/>
<evidence type="ECO:0000313" key="2">
    <source>
        <dbReference type="Proteomes" id="UP000735302"/>
    </source>
</evidence>
<sequence length="71" mass="7437">MNRLSMLLSSLLEPGDDMTPASAQPLLSQMMAAILDPARPDLPDVECKSGGLGTLLKSGFGFFWAAPASQA</sequence>
<keyword evidence="2" id="KW-1185">Reference proteome</keyword>
<accession>A0AAV4CAA0</accession>
<gene>
    <name evidence="1" type="ORF">PoB_005873600</name>
</gene>
<protein>
    <submittedName>
        <fullName evidence="1">Sec1 family domain-containing protein 2-like</fullName>
    </submittedName>
</protein>
<organism evidence="1 2">
    <name type="scientific">Plakobranchus ocellatus</name>
    <dbReference type="NCBI Taxonomy" id="259542"/>
    <lineage>
        <taxon>Eukaryota</taxon>
        <taxon>Metazoa</taxon>
        <taxon>Spiralia</taxon>
        <taxon>Lophotrochozoa</taxon>
        <taxon>Mollusca</taxon>
        <taxon>Gastropoda</taxon>
        <taxon>Heterobranchia</taxon>
        <taxon>Euthyneura</taxon>
        <taxon>Panpulmonata</taxon>
        <taxon>Sacoglossa</taxon>
        <taxon>Placobranchoidea</taxon>
        <taxon>Plakobranchidae</taxon>
        <taxon>Plakobranchus</taxon>
    </lineage>
</organism>
<comment type="caution">
    <text evidence="1">The sequence shown here is derived from an EMBL/GenBank/DDBJ whole genome shotgun (WGS) entry which is preliminary data.</text>
</comment>
<evidence type="ECO:0000313" key="1">
    <source>
        <dbReference type="EMBL" id="GFO32231.1"/>
    </source>
</evidence>
<name>A0AAV4CAA0_9GAST</name>
<proteinExistence type="predicted"/>
<dbReference type="EMBL" id="BLXT01006573">
    <property type="protein sequence ID" value="GFO32231.1"/>
    <property type="molecule type" value="Genomic_DNA"/>
</dbReference>
<dbReference type="Proteomes" id="UP000735302">
    <property type="component" value="Unassembled WGS sequence"/>
</dbReference>
<reference evidence="1 2" key="1">
    <citation type="journal article" date="2021" name="Elife">
        <title>Chloroplast acquisition without the gene transfer in kleptoplastic sea slugs, Plakobranchus ocellatus.</title>
        <authorList>
            <person name="Maeda T."/>
            <person name="Takahashi S."/>
            <person name="Yoshida T."/>
            <person name="Shimamura S."/>
            <person name="Takaki Y."/>
            <person name="Nagai Y."/>
            <person name="Toyoda A."/>
            <person name="Suzuki Y."/>
            <person name="Arimoto A."/>
            <person name="Ishii H."/>
            <person name="Satoh N."/>
            <person name="Nishiyama T."/>
            <person name="Hasebe M."/>
            <person name="Maruyama T."/>
            <person name="Minagawa J."/>
            <person name="Obokata J."/>
            <person name="Shigenobu S."/>
        </authorList>
    </citation>
    <scope>NUCLEOTIDE SEQUENCE [LARGE SCALE GENOMIC DNA]</scope>
</reference>